<sequence>MVSRKLSAAMLAQQSKITAERLEWLRLQDRGGIEQHDRVPRCYSSRLSGDLAKSCGLMSFGRFRRPRIARKGTISPDMMPDGRRVVSPFSWLRFQS</sequence>
<keyword evidence="2" id="KW-1185">Reference proteome</keyword>
<proteinExistence type="predicted"/>
<dbReference type="EMBL" id="CP002623">
    <property type="protein sequence ID" value="AEI94115.1"/>
    <property type="molecule type" value="Genomic_DNA"/>
</dbReference>
<dbReference type="Proteomes" id="UP000001353">
    <property type="component" value="Chromosome"/>
</dbReference>
<name>F7ZLR4_ROSLO</name>
<evidence type="ECO:0000313" key="2">
    <source>
        <dbReference type="Proteomes" id="UP000001353"/>
    </source>
</evidence>
<reference evidence="1 2" key="1">
    <citation type="journal article" date="2011" name="BMC Genomics">
        <title>Comparative genome analysis and genome-guided physiological analysis of Roseobacter litoralis.</title>
        <authorList>
            <person name="Kalhoefer D."/>
            <person name="Thole S."/>
            <person name="Voget S."/>
            <person name="Lehmann R."/>
            <person name="Liesegang H."/>
            <person name="Wollher A."/>
            <person name="Daniel R."/>
            <person name="Simon M."/>
            <person name="Brinkhoff T."/>
        </authorList>
    </citation>
    <scope>NUCLEOTIDE SEQUENCE [LARGE SCALE GENOMIC DNA]</scope>
    <source>
        <strain evidence="2">ATCC 49566 / DSM 6996 / JCM 21268 / NBRC 15278 / OCh 149</strain>
    </source>
</reference>
<organism evidence="1 2">
    <name type="scientific">Roseobacter litoralis (strain ATCC 49566 / DSM 6996 / JCM 21268 / NBRC 15278 / OCh 149)</name>
    <dbReference type="NCBI Taxonomy" id="391595"/>
    <lineage>
        <taxon>Bacteria</taxon>
        <taxon>Pseudomonadati</taxon>
        <taxon>Pseudomonadota</taxon>
        <taxon>Alphaproteobacteria</taxon>
        <taxon>Rhodobacterales</taxon>
        <taxon>Roseobacteraceae</taxon>
        <taxon>Roseobacter</taxon>
    </lineage>
</organism>
<gene>
    <name evidence="1" type="ordered locus">RLO149_c021390</name>
</gene>
<accession>F7ZLR4</accession>
<dbReference type="AlphaFoldDB" id="F7ZLR4"/>
<dbReference type="KEGG" id="rli:RLO149_c021390"/>
<dbReference type="HOGENOM" id="CLU_2357949_0_0_5"/>
<protein>
    <submittedName>
        <fullName evidence="1">Uncharacterized protein</fullName>
    </submittedName>
</protein>
<evidence type="ECO:0000313" key="1">
    <source>
        <dbReference type="EMBL" id="AEI94115.1"/>
    </source>
</evidence>